<accession>A0AAE9XNC6</accession>
<dbReference type="RefSeq" id="WP_289503922.1">
    <property type="nucleotide sequence ID" value="NZ_CP116805.1"/>
</dbReference>
<evidence type="ECO:0000256" key="4">
    <source>
        <dbReference type="ARBA" id="ARBA00022989"/>
    </source>
</evidence>
<dbReference type="Proteomes" id="UP001217500">
    <property type="component" value="Chromosome"/>
</dbReference>
<dbReference type="EMBL" id="CP116805">
    <property type="protein sequence ID" value="WCL54203.1"/>
    <property type="molecule type" value="Genomic_DNA"/>
</dbReference>
<feature type="transmembrane region" description="Helical" evidence="6">
    <location>
        <begin position="214"/>
        <end position="233"/>
    </location>
</feature>
<feature type="domain" description="EamA" evidence="7">
    <location>
        <begin position="12"/>
        <end position="141"/>
    </location>
</feature>
<dbReference type="SUPFAM" id="SSF103481">
    <property type="entry name" value="Multidrug resistance efflux transporter EmrE"/>
    <property type="match status" value="2"/>
</dbReference>
<feature type="transmembrane region" description="Helical" evidence="6">
    <location>
        <begin position="72"/>
        <end position="94"/>
    </location>
</feature>
<evidence type="ECO:0000313" key="8">
    <source>
        <dbReference type="EMBL" id="WCL54203.1"/>
    </source>
</evidence>
<proteinExistence type="inferred from homology"/>
<keyword evidence="9" id="KW-1185">Reference proteome</keyword>
<evidence type="ECO:0000256" key="1">
    <source>
        <dbReference type="ARBA" id="ARBA00004141"/>
    </source>
</evidence>
<dbReference type="InterPro" id="IPR037185">
    <property type="entry name" value="EmrE-like"/>
</dbReference>
<dbReference type="GO" id="GO:0016020">
    <property type="term" value="C:membrane"/>
    <property type="evidence" value="ECO:0007669"/>
    <property type="project" value="UniProtKB-SubCell"/>
</dbReference>
<feature type="transmembrane region" description="Helical" evidence="6">
    <location>
        <begin position="245"/>
        <end position="264"/>
    </location>
</feature>
<evidence type="ECO:0000259" key="7">
    <source>
        <dbReference type="Pfam" id="PF00892"/>
    </source>
</evidence>
<dbReference type="InterPro" id="IPR000620">
    <property type="entry name" value="EamA_dom"/>
</dbReference>
<dbReference type="PANTHER" id="PTHR32322:SF2">
    <property type="entry name" value="EAMA DOMAIN-CONTAINING PROTEIN"/>
    <property type="match status" value="1"/>
</dbReference>
<keyword evidence="3 6" id="KW-0812">Transmembrane</keyword>
<dbReference type="KEGG" id="gso:PH603_00330"/>
<dbReference type="AlphaFoldDB" id="A0AAE9XNC6"/>
<evidence type="ECO:0000256" key="3">
    <source>
        <dbReference type="ARBA" id="ARBA00022692"/>
    </source>
</evidence>
<comment type="subcellular location">
    <subcellularLocation>
        <location evidence="1">Membrane</location>
        <topology evidence="1">Multi-pass membrane protein</topology>
    </subcellularLocation>
</comment>
<evidence type="ECO:0000256" key="5">
    <source>
        <dbReference type="ARBA" id="ARBA00023136"/>
    </source>
</evidence>
<protein>
    <submittedName>
        <fullName evidence="8">DMT family transporter</fullName>
    </submittedName>
</protein>
<gene>
    <name evidence="8" type="ORF">PH603_00330</name>
</gene>
<feature type="transmembrane region" description="Helical" evidence="6">
    <location>
        <begin position="182"/>
        <end position="202"/>
    </location>
</feature>
<feature type="transmembrane region" description="Helical" evidence="6">
    <location>
        <begin position="100"/>
        <end position="119"/>
    </location>
</feature>
<evidence type="ECO:0000256" key="2">
    <source>
        <dbReference type="ARBA" id="ARBA00007362"/>
    </source>
</evidence>
<dbReference type="InterPro" id="IPR050638">
    <property type="entry name" value="AA-Vitamin_Transporters"/>
</dbReference>
<feature type="transmembrane region" description="Helical" evidence="6">
    <location>
        <begin position="126"/>
        <end position="144"/>
    </location>
</feature>
<feature type="transmembrane region" description="Helical" evidence="6">
    <location>
        <begin position="42"/>
        <end position="60"/>
    </location>
</feature>
<feature type="transmembrane region" description="Helical" evidence="6">
    <location>
        <begin position="12"/>
        <end position="36"/>
    </location>
</feature>
<keyword evidence="5 6" id="KW-0472">Membrane</keyword>
<organism evidence="8 9">
    <name type="scientific">Gimibacter soli</name>
    <dbReference type="NCBI Taxonomy" id="3024400"/>
    <lineage>
        <taxon>Bacteria</taxon>
        <taxon>Pseudomonadati</taxon>
        <taxon>Pseudomonadota</taxon>
        <taxon>Alphaproteobacteria</taxon>
        <taxon>Kordiimonadales</taxon>
        <taxon>Temperatibacteraceae</taxon>
        <taxon>Gimibacter</taxon>
    </lineage>
</organism>
<feature type="domain" description="EamA" evidence="7">
    <location>
        <begin position="154"/>
        <end position="285"/>
    </location>
</feature>
<reference evidence="8" key="1">
    <citation type="submission" date="2023-01" db="EMBL/GenBank/DDBJ databases">
        <title>The genome sequence of Kordiimonadaceae bacterium 6D33.</title>
        <authorList>
            <person name="Liu Y."/>
        </authorList>
    </citation>
    <scope>NUCLEOTIDE SEQUENCE</scope>
    <source>
        <strain evidence="8">6D33</strain>
    </source>
</reference>
<feature type="transmembrane region" description="Helical" evidence="6">
    <location>
        <begin position="156"/>
        <end position="175"/>
    </location>
</feature>
<evidence type="ECO:0000256" key="6">
    <source>
        <dbReference type="SAM" id="Phobius"/>
    </source>
</evidence>
<sequence length="303" mass="31293">MVENGAPDTARAMTYGLTAATIWGAWPIVTSIGVTGTVPADLVTILRFLVSGLLLLPFAFRGRMTRTDWGRSLVLTFIAGAGYTFIVSNGVGLAPAAHGGLIIPSGVLVFSLLGSHFLLGDRLTTNRAMGAAIIIAGIGAIATARMGDGLALQGDALFIVGGMLWASYTVLLKYWKLDPLTATARISVLSLIVLLPFLPDAIEPLSAAPLGDVLLQAVWQGVMSSIVAGVLFGKAVSVLGAGRAAILNSLTPALAILLAIVILGDWPRPAEWLGLVLVVSGMAVALKVRKVAPAPLVAEAQKA</sequence>
<name>A0AAE9XNC6_9PROT</name>
<evidence type="ECO:0000313" key="9">
    <source>
        <dbReference type="Proteomes" id="UP001217500"/>
    </source>
</evidence>
<dbReference type="Pfam" id="PF00892">
    <property type="entry name" value="EamA"/>
    <property type="match status" value="2"/>
</dbReference>
<dbReference type="PANTHER" id="PTHR32322">
    <property type="entry name" value="INNER MEMBRANE TRANSPORTER"/>
    <property type="match status" value="1"/>
</dbReference>
<comment type="similarity">
    <text evidence="2">Belongs to the EamA transporter family.</text>
</comment>
<keyword evidence="4 6" id="KW-1133">Transmembrane helix</keyword>